<dbReference type="PANTHER" id="PTHR12737">
    <property type="entry name" value="DIMETHYLARGININE DIMETHYLAMINOHYDROLASE"/>
    <property type="match status" value="1"/>
</dbReference>
<reference evidence="3" key="1">
    <citation type="submission" date="2018-05" db="EMBL/GenBank/DDBJ databases">
        <authorList>
            <person name="Lanie J.A."/>
            <person name="Ng W.-L."/>
            <person name="Kazmierczak K.M."/>
            <person name="Andrzejewski T.M."/>
            <person name="Davidsen T.M."/>
            <person name="Wayne K.J."/>
            <person name="Tettelin H."/>
            <person name="Glass J.I."/>
            <person name="Rusch D."/>
            <person name="Podicherti R."/>
            <person name="Tsui H.-C.T."/>
            <person name="Winkler M.E."/>
        </authorList>
    </citation>
    <scope>NUCLEOTIDE SEQUENCE</scope>
</reference>
<dbReference type="Gene3D" id="3.75.10.10">
    <property type="entry name" value="L-arginine/glycine Amidinotransferase, Chain A"/>
    <property type="match status" value="1"/>
</dbReference>
<dbReference type="GO" id="GO:0006525">
    <property type="term" value="P:arginine metabolic process"/>
    <property type="evidence" value="ECO:0007669"/>
    <property type="project" value="TreeGrafter"/>
</dbReference>
<dbReference type="SUPFAM" id="SSF55909">
    <property type="entry name" value="Pentein"/>
    <property type="match status" value="1"/>
</dbReference>
<sequence length="254" mass="27664">MYFTHAIVCPPCKNIIYGITTTSLSKPNRSKSLQQHKNYVKLLEELGLDILVLPPDENYPDSTFVEDTAILVPNCAIITQPGAESRIGEIDAVEKLLKGEFSEIEKIVGSGTLDGGDVLKAGNHFYIGISERTNQTGAGQFIDILSKYGKIGSIIPVNKGLHLKSAVSYLGNNYMLIDSEIINSNCFKGFTIITTGSGEGYAANSISVNGTVIMPKGFPKTMKEVEKAEFLVRTLEVSEFRKLDGGLSCLSLRY</sequence>
<organism evidence="3">
    <name type="scientific">marine metagenome</name>
    <dbReference type="NCBI Taxonomy" id="408172"/>
    <lineage>
        <taxon>unclassified sequences</taxon>
        <taxon>metagenomes</taxon>
        <taxon>ecological metagenomes</taxon>
    </lineage>
</organism>
<dbReference type="AlphaFoldDB" id="A0A382ML02"/>
<dbReference type="Pfam" id="PF02274">
    <property type="entry name" value="ADI"/>
    <property type="match status" value="1"/>
</dbReference>
<proteinExistence type="inferred from homology"/>
<gene>
    <name evidence="3" type="ORF">METZ01_LOCUS302042</name>
</gene>
<dbReference type="GO" id="GO:0045429">
    <property type="term" value="P:positive regulation of nitric oxide biosynthetic process"/>
    <property type="evidence" value="ECO:0007669"/>
    <property type="project" value="TreeGrafter"/>
</dbReference>
<dbReference type="GO" id="GO:0016597">
    <property type="term" value="F:amino acid binding"/>
    <property type="evidence" value="ECO:0007669"/>
    <property type="project" value="TreeGrafter"/>
</dbReference>
<dbReference type="InterPro" id="IPR033199">
    <property type="entry name" value="DDAH-like"/>
</dbReference>
<evidence type="ECO:0000256" key="1">
    <source>
        <dbReference type="ARBA" id="ARBA00008532"/>
    </source>
</evidence>
<evidence type="ECO:0000256" key="2">
    <source>
        <dbReference type="ARBA" id="ARBA00022801"/>
    </source>
</evidence>
<dbReference type="GO" id="GO:0016403">
    <property type="term" value="F:dimethylargininase activity"/>
    <property type="evidence" value="ECO:0007669"/>
    <property type="project" value="TreeGrafter"/>
</dbReference>
<dbReference type="GO" id="GO:0000052">
    <property type="term" value="P:citrulline metabolic process"/>
    <property type="evidence" value="ECO:0007669"/>
    <property type="project" value="TreeGrafter"/>
</dbReference>
<keyword evidence="2" id="KW-0378">Hydrolase</keyword>
<dbReference type="EMBL" id="UINC01094170">
    <property type="protein sequence ID" value="SVC49188.1"/>
    <property type="molecule type" value="Genomic_DNA"/>
</dbReference>
<protein>
    <recommendedName>
        <fullName evidence="4">Dimethylargininase</fullName>
    </recommendedName>
</protein>
<accession>A0A382ML02</accession>
<comment type="similarity">
    <text evidence="1">Belongs to the DDAH family.</text>
</comment>
<evidence type="ECO:0000313" key="3">
    <source>
        <dbReference type="EMBL" id="SVC49188.1"/>
    </source>
</evidence>
<name>A0A382ML02_9ZZZZ</name>
<evidence type="ECO:0008006" key="4">
    <source>
        <dbReference type="Google" id="ProtNLM"/>
    </source>
</evidence>
<dbReference type="PANTHER" id="PTHR12737:SF9">
    <property type="entry name" value="DIMETHYLARGININASE"/>
    <property type="match status" value="1"/>
</dbReference>